<dbReference type="InterPro" id="IPR036388">
    <property type="entry name" value="WH-like_DNA-bd_sf"/>
</dbReference>
<reference evidence="5 6" key="1">
    <citation type="submission" date="2019-02" db="EMBL/GenBank/DDBJ databases">
        <title>Deep-cultivation of Planctomycetes and their phenomic and genomic characterization uncovers novel biology.</title>
        <authorList>
            <person name="Wiegand S."/>
            <person name="Jogler M."/>
            <person name="Boedeker C."/>
            <person name="Pinto D."/>
            <person name="Vollmers J."/>
            <person name="Rivas-Marin E."/>
            <person name="Kohn T."/>
            <person name="Peeters S.H."/>
            <person name="Heuer A."/>
            <person name="Rast P."/>
            <person name="Oberbeckmann S."/>
            <person name="Bunk B."/>
            <person name="Jeske O."/>
            <person name="Meyerdierks A."/>
            <person name="Storesund J.E."/>
            <person name="Kallscheuer N."/>
            <person name="Luecker S."/>
            <person name="Lage O.M."/>
            <person name="Pohl T."/>
            <person name="Merkel B.J."/>
            <person name="Hornburger P."/>
            <person name="Mueller R.-W."/>
            <person name="Bruemmer F."/>
            <person name="Labrenz M."/>
            <person name="Spormann A.M."/>
            <person name="Op den Camp H."/>
            <person name="Overmann J."/>
            <person name="Amann R."/>
            <person name="Jetten M.S.M."/>
            <person name="Mascher T."/>
            <person name="Medema M.H."/>
            <person name="Devos D.P."/>
            <person name="Kaster A.-K."/>
            <person name="Ovreas L."/>
            <person name="Rohde M."/>
            <person name="Galperin M.Y."/>
            <person name="Jogler C."/>
        </authorList>
    </citation>
    <scope>NUCLEOTIDE SEQUENCE [LARGE SCALE GENOMIC DNA]</scope>
    <source>
        <strain evidence="5 6">ETA_A8</strain>
    </source>
</reference>
<dbReference type="PANTHER" id="PTHR43133:SF39">
    <property type="entry name" value="SIMILAR TO RNA POLYMERASE SIGMA-E FACTOR"/>
    <property type="match status" value="1"/>
</dbReference>
<evidence type="ECO:0000313" key="6">
    <source>
        <dbReference type="Proteomes" id="UP000315017"/>
    </source>
</evidence>
<dbReference type="GO" id="GO:0016987">
    <property type="term" value="F:sigma factor activity"/>
    <property type="evidence" value="ECO:0007669"/>
    <property type="project" value="UniProtKB-KW"/>
</dbReference>
<evidence type="ECO:0000256" key="1">
    <source>
        <dbReference type="ARBA" id="ARBA00023015"/>
    </source>
</evidence>
<organism evidence="5 6">
    <name type="scientific">Anatilimnocola aggregata</name>
    <dbReference type="NCBI Taxonomy" id="2528021"/>
    <lineage>
        <taxon>Bacteria</taxon>
        <taxon>Pseudomonadati</taxon>
        <taxon>Planctomycetota</taxon>
        <taxon>Planctomycetia</taxon>
        <taxon>Pirellulales</taxon>
        <taxon>Pirellulaceae</taxon>
        <taxon>Anatilimnocola</taxon>
    </lineage>
</organism>
<dbReference type="Pfam" id="PF07638">
    <property type="entry name" value="Sigma70_ECF"/>
    <property type="match status" value="1"/>
</dbReference>
<dbReference type="Proteomes" id="UP000315017">
    <property type="component" value="Chromosome"/>
</dbReference>
<dbReference type="RefSeq" id="WP_145091736.1">
    <property type="nucleotide sequence ID" value="NZ_CP036274.1"/>
</dbReference>
<keyword evidence="2" id="KW-0731">Sigma factor</keyword>
<dbReference type="NCBIfam" id="TIGR02999">
    <property type="entry name" value="Sig-70_X6"/>
    <property type="match status" value="1"/>
</dbReference>
<proteinExistence type="predicted"/>
<evidence type="ECO:0000313" key="5">
    <source>
        <dbReference type="EMBL" id="QDU28819.1"/>
    </source>
</evidence>
<dbReference type="PANTHER" id="PTHR43133">
    <property type="entry name" value="RNA POLYMERASE ECF-TYPE SIGMA FACTO"/>
    <property type="match status" value="1"/>
</dbReference>
<dbReference type="Gene3D" id="1.10.10.10">
    <property type="entry name" value="Winged helix-like DNA-binding domain superfamily/Winged helix DNA-binding domain"/>
    <property type="match status" value="1"/>
</dbReference>
<evidence type="ECO:0000256" key="2">
    <source>
        <dbReference type="ARBA" id="ARBA00023082"/>
    </source>
</evidence>
<dbReference type="EMBL" id="CP036274">
    <property type="protein sequence ID" value="QDU28819.1"/>
    <property type="molecule type" value="Genomic_DNA"/>
</dbReference>
<feature type="domain" description="RNA polymerase sigma-70 ECF-like HTH" evidence="4">
    <location>
        <begin position="6"/>
        <end position="186"/>
    </location>
</feature>
<dbReference type="InterPro" id="IPR013324">
    <property type="entry name" value="RNA_pol_sigma_r3/r4-like"/>
</dbReference>
<dbReference type="SUPFAM" id="SSF88659">
    <property type="entry name" value="Sigma3 and sigma4 domains of RNA polymerase sigma factors"/>
    <property type="match status" value="1"/>
</dbReference>
<accession>A0A517YF21</accession>
<dbReference type="AlphaFoldDB" id="A0A517YF21"/>
<name>A0A517YF21_9BACT</name>
<dbReference type="InterPro" id="IPR039425">
    <property type="entry name" value="RNA_pol_sigma-70-like"/>
</dbReference>
<gene>
    <name evidence="5" type="ORF">ETAA8_39240</name>
</gene>
<dbReference type="InterPro" id="IPR053812">
    <property type="entry name" value="HTH_Sigma70_ECF-like"/>
</dbReference>
<evidence type="ECO:0000256" key="3">
    <source>
        <dbReference type="ARBA" id="ARBA00023163"/>
    </source>
</evidence>
<sequence>MADVGAITLLLRRIRDGEPQLIDELVAQIYQGCVQRAHLLRRGERPGHTLQSHDLADEGLMRLIQGNEVTKAADRGQLFWAFSRAVRQVLVEHARRRNAGKRGGDAVRVPLDEVLDSLQQKCQSDVVNLDEAIQVLAREYPEEGKVLEMHYFGEYSLPEIAQSLDVSLSTIERRHRFAKAWLRDWLKDQSI</sequence>
<protein>
    <submittedName>
        <fullName evidence="5">RNA polymerase sigma factor SigL</fullName>
    </submittedName>
</protein>
<dbReference type="OrthoDB" id="278371at2"/>
<dbReference type="InterPro" id="IPR011517">
    <property type="entry name" value="RNA_pol_sigma70_ECF-like"/>
</dbReference>
<dbReference type="KEGG" id="aagg:ETAA8_39240"/>
<keyword evidence="1" id="KW-0805">Transcription regulation</keyword>
<keyword evidence="3" id="KW-0804">Transcription</keyword>
<keyword evidence="6" id="KW-1185">Reference proteome</keyword>
<evidence type="ECO:0000259" key="4">
    <source>
        <dbReference type="Pfam" id="PF07638"/>
    </source>
</evidence>